<organism evidence="7 8">
    <name type="scientific">Flavobacterium microcysteis</name>
    <dbReference type="NCBI Taxonomy" id="2596891"/>
    <lineage>
        <taxon>Bacteria</taxon>
        <taxon>Pseudomonadati</taxon>
        <taxon>Bacteroidota</taxon>
        <taxon>Flavobacteriia</taxon>
        <taxon>Flavobacteriales</taxon>
        <taxon>Flavobacteriaceae</taxon>
        <taxon>Flavobacterium</taxon>
    </lineage>
</organism>
<feature type="signal peptide" evidence="4">
    <location>
        <begin position="1"/>
        <end position="19"/>
    </location>
</feature>
<proteinExistence type="predicted"/>
<dbReference type="Pfam" id="PF14905">
    <property type="entry name" value="OMP_b-brl_3"/>
    <property type="match status" value="1"/>
</dbReference>
<keyword evidence="4" id="KW-0732">Signal</keyword>
<dbReference type="SUPFAM" id="SSF56935">
    <property type="entry name" value="Porins"/>
    <property type="match status" value="1"/>
</dbReference>
<evidence type="ECO:0000259" key="5">
    <source>
        <dbReference type="Pfam" id="PF07715"/>
    </source>
</evidence>
<dbReference type="Proteomes" id="UP000319175">
    <property type="component" value="Unassembled WGS sequence"/>
</dbReference>
<keyword evidence="7" id="KW-0675">Receptor</keyword>
<evidence type="ECO:0000256" key="1">
    <source>
        <dbReference type="ARBA" id="ARBA00004442"/>
    </source>
</evidence>
<evidence type="ECO:0000256" key="2">
    <source>
        <dbReference type="ARBA" id="ARBA00023136"/>
    </source>
</evidence>
<evidence type="ECO:0000256" key="3">
    <source>
        <dbReference type="ARBA" id="ARBA00023237"/>
    </source>
</evidence>
<dbReference type="SUPFAM" id="SSF49464">
    <property type="entry name" value="Carboxypeptidase regulatory domain-like"/>
    <property type="match status" value="1"/>
</dbReference>
<keyword evidence="8" id="KW-1185">Reference proteome</keyword>
<dbReference type="InterPro" id="IPR012910">
    <property type="entry name" value="Plug_dom"/>
</dbReference>
<feature type="domain" description="TonB-dependent receptor plug" evidence="5">
    <location>
        <begin position="132"/>
        <end position="220"/>
    </location>
</feature>
<dbReference type="Gene3D" id="2.60.40.10">
    <property type="entry name" value="Immunoglobulins"/>
    <property type="match status" value="1"/>
</dbReference>
<dbReference type="RefSeq" id="WP_139999453.1">
    <property type="nucleotide sequence ID" value="NZ_VFJE01000051.1"/>
</dbReference>
<name>A0A501QGK4_9FLAO</name>
<sequence>MRNIITILLFLMTVPVAVAQNSNLINGYVYTQDKKPLAGITVVLVTTDNEDPVKTSITDSNGKYEFEGIKLDRFRVLIQHLGFEKHISDAYERKADGQELPSISLLESSNTLNEVTITAQKAFVTQKIDKIVVRPDALITSAGLTALDVLERAPSVTVDMNGNISIRGKNGVMVLIDGKPSYLSAQDLASYLRSIPASNIENMEIMTNPSAKYDASGNAGIINIIHKKNTAKGFNGGLNLSYGQGKYMRTNNSFNFNYRIQKWNFFSNLGLGKNNSYQDLTIKREYFTPEGERSSAFIQNSYITPEGKSNSIKLGTDFYATKKTTFGASFSGFLNPSERNTANNAVVYDGQMNPVNTIQARNPMDVKFRNRSFNLNMNHLINDKGQQLTVNLDNIVYRSEISQKLLNKVFDTDGQTVSDTRLDSELPSKIKIYSGKVDYSGIPLLGGQADLGAKSSYVHTSNIADFSDVVGNTSTPNYEFSNDFTYKEQIHAIYANYAKDFKNISIQAGLRMEHTRIKGHQAGNPTVADSSFTINYTSLFPTLFIQYRADTLQNNVIGLSLGRRIDRPNYKDLNPFTYPMDRFTFYGGNPYLKPTFSYNAELSHTYKRYLTTTLFYSYIDNLISETNEQRGTIYYSRPGNFATQIAYGISLNATFKLYPWWTLQCYAAASDNSFKSKMYTEDIDDSKWNWVVSPTNQFTINDKWSAELSGQYQSKALSGQFLISPIGSVRAGVAMKMLNNKGALKLNVSDVFYTNQVEGEIRNIQNAKASWFSYLDSRVVTLSFSYRFSKGDNVKVRQSGSADTEQKRVKV</sequence>
<dbReference type="InterPro" id="IPR013783">
    <property type="entry name" value="Ig-like_fold"/>
</dbReference>
<reference evidence="7 8" key="1">
    <citation type="submission" date="2019-06" db="EMBL/GenBank/DDBJ databases">
        <title>Flavobacterium sp. MaA-Y11 from geoumgang.</title>
        <authorList>
            <person name="Jeong S."/>
        </authorList>
    </citation>
    <scope>NUCLEOTIDE SEQUENCE [LARGE SCALE GENOMIC DNA]</scope>
    <source>
        <strain evidence="7 8">MaA-Y11</strain>
    </source>
</reference>
<dbReference type="AlphaFoldDB" id="A0A501QGK4"/>
<feature type="chain" id="PRO_5021438519" evidence="4">
    <location>
        <begin position="20"/>
        <end position="811"/>
    </location>
</feature>
<dbReference type="EMBL" id="VFJE01000051">
    <property type="protein sequence ID" value="TPD71241.1"/>
    <property type="molecule type" value="Genomic_DNA"/>
</dbReference>
<comment type="subcellular location">
    <subcellularLocation>
        <location evidence="1">Cell outer membrane</location>
    </subcellularLocation>
</comment>
<dbReference type="InterPro" id="IPR037066">
    <property type="entry name" value="Plug_dom_sf"/>
</dbReference>
<dbReference type="OrthoDB" id="8764943at2"/>
<dbReference type="GO" id="GO:0009279">
    <property type="term" value="C:cell outer membrane"/>
    <property type="evidence" value="ECO:0007669"/>
    <property type="project" value="UniProtKB-SubCell"/>
</dbReference>
<evidence type="ECO:0000256" key="4">
    <source>
        <dbReference type="SAM" id="SignalP"/>
    </source>
</evidence>
<dbReference type="InterPro" id="IPR041700">
    <property type="entry name" value="OMP_b-brl_3"/>
</dbReference>
<accession>A0A501QGK4</accession>
<protein>
    <submittedName>
        <fullName evidence="7">TonB-dependent receptor</fullName>
    </submittedName>
</protein>
<dbReference type="Gene3D" id="2.170.130.10">
    <property type="entry name" value="TonB-dependent receptor, plug domain"/>
    <property type="match status" value="1"/>
</dbReference>
<evidence type="ECO:0000259" key="6">
    <source>
        <dbReference type="Pfam" id="PF14905"/>
    </source>
</evidence>
<dbReference type="Pfam" id="PF07715">
    <property type="entry name" value="Plug"/>
    <property type="match status" value="1"/>
</dbReference>
<keyword evidence="3" id="KW-0998">Cell outer membrane</keyword>
<reference evidence="7 8" key="2">
    <citation type="submission" date="2019-06" db="EMBL/GenBank/DDBJ databases">
        <authorList>
            <person name="Seo Y."/>
        </authorList>
    </citation>
    <scope>NUCLEOTIDE SEQUENCE [LARGE SCALE GENOMIC DNA]</scope>
    <source>
        <strain evidence="7 8">MaA-Y11</strain>
    </source>
</reference>
<keyword evidence="2" id="KW-0472">Membrane</keyword>
<dbReference type="Pfam" id="PF13620">
    <property type="entry name" value="CarboxypepD_reg"/>
    <property type="match status" value="1"/>
</dbReference>
<feature type="domain" description="Outer membrane protein beta-barrel" evidence="6">
    <location>
        <begin position="379"/>
        <end position="786"/>
    </location>
</feature>
<dbReference type="InterPro" id="IPR008969">
    <property type="entry name" value="CarboxyPept-like_regulatory"/>
</dbReference>
<dbReference type="InterPro" id="IPR036942">
    <property type="entry name" value="Beta-barrel_TonB_sf"/>
</dbReference>
<gene>
    <name evidence="7" type="ORF">FJA49_04905</name>
</gene>
<dbReference type="Gene3D" id="2.40.170.20">
    <property type="entry name" value="TonB-dependent receptor, beta-barrel domain"/>
    <property type="match status" value="1"/>
</dbReference>
<evidence type="ECO:0000313" key="7">
    <source>
        <dbReference type="EMBL" id="TPD71241.1"/>
    </source>
</evidence>
<evidence type="ECO:0000313" key="8">
    <source>
        <dbReference type="Proteomes" id="UP000319175"/>
    </source>
</evidence>
<comment type="caution">
    <text evidence="7">The sequence shown here is derived from an EMBL/GenBank/DDBJ whole genome shotgun (WGS) entry which is preliminary data.</text>
</comment>